<dbReference type="GO" id="GO:0005684">
    <property type="term" value="C:U2-type spliceosomal complex"/>
    <property type="evidence" value="ECO:0007669"/>
    <property type="project" value="TreeGrafter"/>
</dbReference>
<evidence type="ECO:0000256" key="1">
    <source>
        <dbReference type="ARBA" id="ARBA00011069"/>
    </source>
</evidence>
<dbReference type="Pfam" id="PF09736">
    <property type="entry name" value="Bud13"/>
    <property type="match status" value="1"/>
</dbReference>
<dbReference type="InterPro" id="IPR018609">
    <property type="entry name" value="Bud13"/>
</dbReference>
<evidence type="ECO:0000256" key="3">
    <source>
        <dbReference type="SAM" id="MobiDB-lite"/>
    </source>
</evidence>
<dbReference type="PANTHER" id="PTHR31809:SF0">
    <property type="entry name" value="BUD13 HOMOLOG"/>
    <property type="match status" value="1"/>
</dbReference>
<protein>
    <recommendedName>
        <fullName evidence="2">BUD13 homolog</fullName>
    </recommendedName>
</protein>
<accession>T1ITH9</accession>
<feature type="region of interest" description="Disordered" evidence="3">
    <location>
        <begin position="318"/>
        <end position="363"/>
    </location>
</feature>
<dbReference type="eggNOG" id="KOG2654">
    <property type="taxonomic scope" value="Eukaryota"/>
</dbReference>
<dbReference type="OMA" id="RWSTEDM"/>
<reference evidence="5" key="1">
    <citation type="submission" date="2011-05" db="EMBL/GenBank/DDBJ databases">
        <authorList>
            <person name="Richards S.R."/>
            <person name="Qu J."/>
            <person name="Jiang H."/>
            <person name="Jhangiani S.N."/>
            <person name="Agravi P."/>
            <person name="Goodspeed R."/>
            <person name="Gross S."/>
            <person name="Mandapat C."/>
            <person name="Jackson L."/>
            <person name="Mathew T."/>
            <person name="Pu L."/>
            <person name="Thornton R."/>
            <person name="Saada N."/>
            <person name="Wilczek-Boney K.B."/>
            <person name="Lee S."/>
            <person name="Kovar C."/>
            <person name="Wu Y."/>
            <person name="Scherer S.E."/>
            <person name="Worley K.C."/>
            <person name="Muzny D.M."/>
            <person name="Gibbs R."/>
        </authorList>
    </citation>
    <scope>NUCLEOTIDE SEQUENCE</scope>
    <source>
        <strain evidence="5">Brora</strain>
    </source>
</reference>
<organism evidence="4 5">
    <name type="scientific">Strigamia maritima</name>
    <name type="common">European centipede</name>
    <name type="synonym">Geophilus maritimus</name>
    <dbReference type="NCBI Taxonomy" id="126957"/>
    <lineage>
        <taxon>Eukaryota</taxon>
        <taxon>Metazoa</taxon>
        <taxon>Ecdysozoa</taxon>
        <taxon>Arthropoda</taxon>
        <taxon>Myriapoda</taxon>
        <taxon>Chilopoda</taxon>
        <taxon>Pleurostigmophora</taxon>
        <taxon>Geophilomorpha</taxon>
        <taxon>Linotaeniidae</taxon>
        <taxon>Strigamia</taxon>
    </lineage>
</organism>
<name>T1ITH9_STRMM</name>
<sequence length="400" mass="46125">MASKSMDKYLRKYMSKEELSKKKKSKNKAPASNEGNDNKKNLWKIVDDDIDMKKIEGGTSDLFDLELGEDAPQIAGIVDERPVMIQAEERYGSYRWKSICADDEDQTNAENDGNIRKTARKSVKKTRNYSDSDQSPPRSSKKTSSRQRHDSASDSDMSPPRKTAKNDKNMKNDVEKRPTRQNSDSDLSPERNNENKTEKSRESRTESIKIEPRSGSDSDLSPPRMDNSVSGRGAVAILRERKTGKKQDLVEKERRIREKKAKQAEREAKYMKWGKGLKQIEMKDEKIQNDLKEMDKPLARYADDADLDKYLRAQERDGDPMLKYLKKKKPQQSNNPTVADDDDGKSRYTGSAPPNRFKIRPGFRWDGVDRSNGFERDRFCRLANNQTQELDAYKWSIEDM</sequence>
<dbReference type="GO" id="GO:0000398">
    <property type="term" value="P:mRNA splicing, via spliceosome"/>
    <property type="evidence" value="ECO:0007669"/>
    <property type="project" value="TreeGrafter"/>
</dbReference>
<keyword evidence="5" id="KW-1185">Reference proteome</keyword>
<dbReference type="AlphaFoldDB" id="T1ITH9"/>
<evidence type="ECO:0000256" key="2">
    <source>
        <dbReference type="ARBA" id="ARBA00014454"/>
    </source>
</evidence>
<dbReference type="HOGENOM" id="CLU_024195_3_0_1"/>
<dbReference type="EnsemblMetazoa" id="SMAR004428-RA">
    <property type="protein sequence ID" value="SMAR004428-PA"/>
    <property type="gene ID" value="SMAR004428"/>
</dbReference>
<dbReference type="InterPro" id="IPR051112">
    <property type="entry name" value="CWC26_splicing_factor"/>
</dbReference>
<dbReference type="Proteomes" id="UP000014500">
    <property type="component" value="Unassembled WGS sequence"/>
</dbReference>
<dbReference type="STRING" id="126957.T1ITH9"/>
<dbReference type="GO" id="GO:0070274">
    <property type="term" value="C:RES complex"/>
    <property type="evidence" value="ECO:0007669"/>
    <property type="project" value="TreeGrafter"/>
</dbReference>
<evidence type="ECO:0000313" key="4">
    <source>
        <dbReference type="EnsemblMetazoa" id="SMAR004428-PA"/>
    </source>
</evidence>
<feature type="region of interest" description="Disordered" evidence="3">
    <location>
        <begin position="1"/>
        <end position="42"/>
    </location>
</feature>
<feature type="compositionally biased region" description="Basic and acidic residues" evidence="3">
    <location>
        <begin position="164"/>
        <end position="178"/>
    </location>
</feature>
<dbReference type="PANTHER" id="PTHR31809">
    <property type="entry name" value="BUD13 HOMOLOG"/>
    <property type="match status" value="1"/>
</dbReference>
<evidence type="ECO:0000313" key="5">
    <source>
        <dbReference type="Proteomes" id="UP000014500"/>
    </source>
</evidence>
<feature type="compositionally biased region" description="Basic and acidic residues" evidence="3">
    <location>
        <begin position="238"/>
        <end position="267"/>
    </location>
</feature>
<feature type="region of interest" description="Disordered" evidence="3">
    <location>
        <begin position="98"/>
        <end position="267"/>
    </location>
</feature>
<dbReference type="EMBL" id="JH431485">
    <property type="status" value="NOT_ANNOTATED_CDS"/>
    <property type="molecule type" value="Genomic_DNA"/>
</dbReference>
<reference evidence="4" key="2">
    <citation type="submission" date="2015-02" db="UniProtKB">
        <authorList>
            <consortium name="EnsemblMetazoa"/>
        </authorList>
    </citation>
    <scope>IDENTIFICATION</scope>
</reference>
<proteinExistence type="inferred from homology"/>
<dbReference type="GO" id="GO:0003723">
    <property type="term" value="F:RNA binding"/>
    <property type="evidence" value="ECO:0007669"/>
    <property type="project" value="TreeGrafter"/>
</dbReference>
<feature type="compositionally biased region" description="Basic and acidic residues" evidence="3">
    <location>
        <begin position="1"/>
        <end position="20"/>
    </location>
</feature>
<dbReference type="PhylomeDB" id="T1ITH9"/>
<feature type="compositionally biased region" description="Basic and acidic residues" evidence="3">
    <location>
        <begin position="188"/>
        <end position="216"/>
    </location>
</feature>
<feature type="compositionally biased region" description="Basic residues" evidence="3">
    <location>
        <begin position="117"/>
        <end position="127"/>
    </location>
</feature>
<comment type="similarity">
    <text evidence="1">Belongs to the CWC26 family.</text>
</comment>